<dbReference type="EMBL" id="CP031733">
    <property type="protein sequence ID" value="AXQ79455.1"/>
    <property type="molecule type" value="Genomic_DNA"/>
</dbReference>
<proteinExistence type="predicted"/>
<evidence type="ECO:0000313" key="1">
    <source>
        <dbReference type="EMBL" id="AXQ79455.1"/>
    </source>
</evidence>
<dbReference type="Proteomes" id="UP000262901">
    <property type="component" value="Unassembled WGS sequence"/>
</dbReference>
<dbReference type="KEGG" id="schj:DDV21_010395"/>
<dbReference type="EMBL" id="QVQZ01000010">
    <property type="protein sequence ID" value="RFU53185.1"/>
    <property type="molecule type" value="Genomic_DNA"/>
</dbReference>
<protein>
    <submittedName>
        <fullName evidence="3">DUF4393 domain-containing protein</fullName>
    </submittedName>
</protein>
<evidence type="ECO:0000313" key="4">
    <source>
        <dbReference type="Proteomes" id="UP000246115"/>
    </source>
</evidence>
<reference evidence="1" key="4">
    <citation type="journal article" date="2019" name="Int. J. Syst. Evol. Microbiol.">
        <title>Streptococcus chenjunshii sp. nov. isolated from feces of Tibetan antelopes.</title>
        <authorList>
            <person name="Tian Z."/>
            <person name="Lu S."/>
            <person name="Jin D."/>
            <person name="Yang J."/>
            <person name="Pu J."/>
            <person name="Lai X.H."/>
            <person name="Bai X.N."/>
            <person name="Wu X.M."/>
            <person name="Li J."/>
            <person name="Wang S."/>
            <person name="Xu J."/>
        </authorList>
    </citation>
    <scope>NUCLEOTIDE SEQUENCE</scope>
    <source>
        <strain evidence="1">Z15</strain>
    </source>
</reference>
<dbReference type="Proteomes" id="UP000246115">
    <property type="component" value="Chromosome"/>
</dbReference>
<accession>A0A372KLM9</accession>
<evidence type="ECO:0000313" key="3">
    <source>
        <dbReference type="EMBL" id="RFU53185.1"/>
    </source>
</evidence>
<dbReference type="AlphaFoldDB" id="A0A372KLM9"/>
<keyword evidence="6" id="KW-1185">Reference proteome</keyword>
<evidence type="ECO:0000313" key="2">
    <source>
        <dbReference type="EMBL" id="RFU51087.1"/>
    </source>
</evidence>
<evidence type="ECO:0000313" key="5">
    <source>
        <dbReference type="Proteomes" id="UP000262901"/>
    </source>
</evidence>
<name>A0A372KLM9_9STRE</name>
<accession>A0A346NEL0</accession>
<dbReference type="Proteomes" id="UP000264056">
    <property type="component" value="Unassembled WGS sequence"/>
</dbReference>
<evidence type="ECO:0000313" key="6">
    <source>
        <dbReference type="Proteomes" id="UP000264056"/>
    </source>
</evidence>
<sequence length="290" mass="34034">MERTLVSPINLKGDLTPLIESSNKILKPISEGLAGIFAFVFQKPRQYNITSEIELEELAKSTRNKYNEIPYANQTLANMRQIGKILDDSIYQLDKEQFREYYAGLIASSCDNRKCVKPFYSSLIREMSTEEADLFEYFSKYTFLFEIQITSSNHLFSNPDLYRWYWPKRYFKAKIKENFTVFRNYDRQSLEENSTPLEDIYKYDEAYSESLGIESAILFLLSKKLIQENPAYTCHQFIPSIKKFVFDTDEQAQQLVRENKFSTPKVKFNVKHKVYTLTPTGEELKDALSL</sequence>
<organism evidence="3 5">
    <name type="scientific">Streptococcus chenjunshii</name>
    <dbReference type="NCBI Taxonomy" id="2173853"/>
    <lineage>
        <taxon>Bacteria</taxon>
        <taxon>Bacillati</taxon>
        <taxon>Bacillota</taxon>
        <taxon>Bacilli</taxon>
        <taxon>Lactobacillales</taxon>
        <taxon>Streptococcaceae</taxon>
        <taxon>Streptococcus</taxon>
    </lineage>
</organism>
<dbReference type="Pfam" id="PF14337">
    <property type="entry name" value="Abi_alpha"/>
    <property type="match status" value="1"/>
</dbReference>
<dbReference type="EMBL" id="QVQY01000010">
    <property type="protein sequence ID" value="RFU51087.1"/>
    <property type="molecule type" value="Genomic_DNA"/>
</dbReference>
<gene>
    <name evidence="1" type="ORF">DDV21_010395</name>
    <name evidence="2" type="ORF">DDV22_05105</name>
    <name evidence="3" type="ORF">DDV23_05615</name>
</gene>
<reference evidence="2 6" key="1">
    <citation type="submission" date="2018-08" db="EMBL/GenBank/DDBJ databases">
        <title>Draft genome of Streptococcus sp .nov. Z2.</title>
        <authorList>
            <person name="Tian Z."/>
        </authorList>
    </citation>
    <scope>NUCLEOTIDE SEQUENCE [LARGE SCALE GENOMIC DNA]</scope>
    <source>
        <strain evidence="2 6">Z2</strain>
    </source>
</reference>
<reference evidence="4" key="3">
    <citation type="submission" date="2018-08" db="EMBL/GenBank/DDBJ databases">
        <title>Streptococcus chenjunshii sp. nov., isolated from stools sample of the Tibetan antelope in the Qinghai-Tibet plateau, China.</title>
        <authorList>
            <person name="Tian Z."/>
        </authorList>
    </citation>
    <scope>NUCLEOTIDE SEQUENCE [LARGE SCALE GENOMIC DNA]</scope>
    <source>
        <strain evidence="4">Z15</strain>
    </source>
</reference>
<reference evidence="3 5" key="2">
    <citation type="submission" date="2018-08" db="EMBL/GenBank/DDBJ databases">
        <title>Draft genome of Streptococcus sp. nov. Z1.</title>
        <authorList>
            <person name="Tian Z."/>
        </authorList>
    </citation>
    <scope>NUCLEOTIDE SEQUENCE [LARGE SCALE GENOMIC DNA]</scope>
    <source>
        <strain evidence="3">Z1</strain>
        <strain evidence="5">Z1(2018)</strain>
    </source>
</reference>
<dbReference type="InterPro" id="IPR025506">
    <property type="entry name" value="Abi_alpha"/>
</dbReference>